<dbReference type="Gene3D" id="3.40.50.1000">
    <property type="entry name" value="HAD superfamily/HAD-like"/>
    <property type="match status" value="1"/>
</dbReference>
<dbReference type="InterPro" id="IPR010708">
    <property type="entry name" value="5'(3')-deoxyribonucleotidase"/>
</dbReference>
<dbReference type="Pfam" id="PF06941">
    <property type="entry name" value="NT5C"/>
    <property type="match status" value="1"/>
</dbReference>
<dbReference type="RefSeq" id="WP_005192085.1">
    <property type="nucleotide sequence ID" value="NZ_CP045804.1"/>
</dbReference>
<proteinExistence type="inferred from homology"/>
<comment type="similarity">
    <text evidence="1">Belongs to the 5'(3')-deoxyribonucleotidase family.</text>
</comment>
<accession>A0A857LNL9</accession>
<gene>
    <name evidence="2" type="ORF">GII30_01165</name>
</gene>
<dbReference type="SFLD" id="SFLDG01126">
    <property type="entry name" value="C1.2:_Nucleotidase_Like"/>
    <property type="match status" value="1"/>
</dbReference>
<dbReference type="InterPro" id="IPR023214">
    <property type="entry name" value="HAD_sf"/>
</dbReference>
<protein>
    <submittedName>
        <fullName evidence="2">Uncharacterized protein</fullName>
    </submittedName>
</protein>
<dbReference type="PANTHER" id="PTHR16504:SF4">
    <property type="entry name" value="5'(3')-DEOXYRIBONUCLEOTIDASE"/>
    <property type="match status" value="1"/>
</dbReference>
<dbReference type="GO" id="GO:0008253">
    <property type="term" value="F:5'-nucleotidase activity"/>
    <property type="evidence" value="ECO:0007669"/>
    <property type="project" value="InterPro"/>
</dbReference>
<evidence type="ECO:0000313" key="2">
    <source>
        <dbReference type="EMBL" id="QHN37976.1"/>
    </source>
</evidence>
<reference evidence="2" key="1">
    <citation type="journal article" date="2021" name="Nat. Microbiol.">
        <title>Cocultivation of an ultrasmall environmental parasitic bacterium with lytic ability against bacteria associated with wastewater foams.</title>
        <authorList>
            <person name="Batinovic S."/>
            <person name="Rose J.J.A."/>
            <person name="Ratcliffe J."/>
            <person name="Seviour R.J."/>
            <person name="Petrovski S."/>
        </authorList>
    </citation>
    <scope>NUCLEOTIDE SEQUENCE</scope>
    <source>
        <strain evidence="2">CON44</strain>
    </source>
</reference>
<dbReference type="EMBL" id="CP045810">
    <property type="protein sequence ID" value="QHN37976.1"/>
    <property type="molecule type" value="Genomic_DNA"/>
</dbReference>
<dbReference type="SFLD" id="SFLDS00003">
    <property type="entry name" value="Haloacid_Dehalogenase"/>
    <property type="match status" value="1"/>
</dbReference>
<dbReference type="SFLD" id="SFLDG01145">
    <property type="entry name" value="C1.2.1"/>
    <property type="match status" value="1"/>
</dbReference>
<dbReference type="AlphaFoldDB" id="A0A857LNL9"/>
<dbReference type="InterPro" id="IPR036412">
    <property type="entry name" value="HAD-like_sf"/>
</dbReference>
<sequence>MKKILYVDLDNTLVDFQSGIDRLSAADFAEYDGHYDDAPGIFALMDPLPGAIDSYAELSGLFDTYILSTAPWDNPSAWTDKLNWVRHHIGADEGTPAYKRLILSHRKHLNAGDYIIDDRTKNGVSEFQGVHIHFGQPGFETWEQVVQHMRPLA</sequence>
<organism evidence="2">
    <name type="scientific">Gordonia amarae</name>
    <dbReference type="NCBI Taxonomy" id="36821"/>
    <lineage>
        <taxon>Bacteria</taxon>
        <taxon>Bacillati</taxon>
        <taxon>Actinomycetota</taxon>
        <taxon>Actinomycetes</taxon>
        <taxon>Mycobacteriales</taxon>
        <taxon>Gordoniaceae</taxon>
        <taxon>Gordonia</taxon>
    </lineage>
</organism>
<dbReference type="PANTHER" id="PTHR16504">
    <property type="entry name" value="5'(3')-DEOXYRIBONUCLEOTIDASE"/>
    <property type="match status" value="1"/>
</dbReference>
<dbReference type="GO" id="GO:0009223">
    <property type="term" value="P:pyrimidine deoxyribonucleotide catabolic process"/>
    <property type="evidence" value="ECO:0007669"/>
    <property type="project" value="TreeGrafter"/>
</dbReference>
<evidence type="ECO:0000256" key="1">
    <source>
        <dbReference type="ARBA" id="ARBA00009589"/>
    </source>
</evidence>
<dbReference type="SUPFAM" id="SSF56784">
    <property type="entry name" value="HAD-like"/>
    <property type="match status" value="1"/>
</dbReference>
<name>A0A857LNL9_9ACTN</name>